<keyword evidence="1" id="KW-0175">Coiled coil</keyword>
<dbReference type="InterPro" id="IPR025285">
    <property type="entry name" value="DUF4145"/>
</dbReference>
<dbReference type="RefSeq" id="WP_149787944.1">
    <property type="nucleotide sequence ID" value="NZ_FNIO01000003.1"/>
</dbReference>
<reference evidence="3 4" key="1">
    <citation type="submission" date="2016-11" db="EMBL/GenBank/DDBJ databases">
        <authorList>
            <person name="Varghese N."/>
            <person name="Submissions S."/>
        </authorList>
    </citation>
    <scope>NUCLEOTIDE SEQUENCE [LARGE SCALE GENOMIC DNA]</scope>
    <source>
        <strain evidence="3 4">DSM 29620</strain>
    </source>
</reference>
<dbReference type="PANTHER" id="PTHR47396:SF1">
    <property type="entry name" value="ATP-DEPENDENT HELICASE IRC3-RELATED"/>
    <property type="match status" value="1"/>
</dbReference>
<protein>
    <submittedName>
        <fullName evidence="3">Type I restriction enzyme, R subunit</fullName>
    </submittedName>
</protein>
<evidence type="ECO:0000256" key="1">
    <source>
        <dbReference type="SAM" id="Coils"/>
    </source>
</evidence>
<dbReference type="SUPFAM" id="SSF52540">
    <property type="entry name" value="P-loop containing nucleoside triphosphate hydrolases"/>
    <property type="match status" value="2"/>
</dbReference>
<dbReference type="Proteomes" id="UP000324252">
    <property type="component" value="Unassembled WGS sequence"/>
</dbReference>
<keyword evidence="4" id="KW-1185">Reference proteome</keyword>
<dbReference type="InterPro" id="IPR013670">
    <property type="entry name" value="EcoEI_R_C_dom"/>
</dbReference>
<dbReference type="GO" id="GO:0005829">
    <property type="term" value="C:cytosol"/>
    <property type="evidence" value="ECO:0007669"/>
    <property type="project" value="TreeGrafter"/>
</dbReference>
<dbReference type="GO" id="GO:0003677">
    <property type="term" value="F:DNA binding"/>
    <property type="evidence" value="ECO:0007669"/>
    <property type="project" value="InterPro"/>
</dbReference>
<dbReference type="Pfam" id="PF13643">
    <property type="entry name" value="DUF4145"/>
    <property type="match status" value="1"/>
</dbReference>
<dbReference type="InterPro" id="IPR014001">
    <property type="entry name" value="Helicase_ATP-bd"/>
</dbReference>
<dbReference type="PROSITE" id="PS51192">
    <property type="entry name" value="HELICASE_ATP_BIND_1"/>
    <property type="match status" value="1"/>
</dbReference>
<dbReference type="PANTHER" id="PTHR47396">
    <property type="entry name" value="TYPE I RESTRICTION ENZYME ECOKI R PROTEIN"/>
    <property type="match status" value="1"/>
</dbReference>
<dbReference type="Pfam" id="PF00271">
    <property type="entry name" value="Helicase_C"/>
    <property type="match status" value="1"/>
</dbReference>
<dbReference type="InterPro" id="IPR006935">
    <property type="entry name" value="Helicase/UvrB_N"/>
</dbReference>
<proteinExistence type="predicted"/>
<feature type="coiled-coil region" evidence="1">
    <location>
        <begin position="155"/>
        <end position="210"/>
    </location>
</feature>
<dbReference type="CDD" id="cd18799">
    <property type="entry name" value="SF2_C_EcoAI-like"/>
    <property type="match status" value="1"/>
</dbReference>
<dbReference type="InterPro" id="IPR050742">
    <property type="entry name" value="Helicase_Restrict-Modif_Enz"/>
</dbReference>
<dbReference type="EMBL" id="FQZZ01000002">
    <property type="protein sequence ID" value="SHJ89222.1"/>
    <property type="molecule type" value="Genomic_DNA"/>
</dbReference>
<evidence type="ECO:0000313" key="4">
    <source>
        <dbReference type="Proteomes" id="UP000324252"/>
    </source>
</evidence>
<dbReference type="GO" id="GO:0016787">
    <property type="term" value="F:hydrolase activity"/>
    <property type="evidence" value="ECO:0007669"/>
    <property type="project" value="InterPro"/>
</dbReference>
<dbReference type="Pfam" id="PF04851">
    <property type="entry name" value="ResIII"/>
    <property type="match status" value="1"/>
</dbReference>
<dbReference type="OrthoDB" id="9803459at2"/>
<dbReference type="AlphaFoldDB" id="A0A1H0GL26"/>
<dbReference type="GO" id="GO:0005524">
    <property type="term" value="F:ATP binding"/>
    <property type="evidence" value="ECO:0007669"/>
    <property type="project" value="InterPro"/>
</dbReference>
<dbReference type="SMART" id="SM00487">
    <property type="entry name" value="DEXDc"/>
    <property type="match status" value="1"/>
</dbReference>
<dbReference type="Gene3D" id="3.40.50.300">
    <property type="entry name" value="P-loop containing nucleotide triphosphate hydrolases"/>
    <property type="match status" value="2"/>
</dbReference>
<feature type="domain" description="Helicase ATP-binding" evidence="2">
    <location>
        <begin position="372"/>
        <end position="535"/>
    </location>
</feature>
<dbReference type="InterPro" id="IPR001650">
    <property type="entry name" value="Helicase_C-like"/>
</dbReference>
<dbReference type="InterPro" id="IPR027417">
    <property type="entry name" value="P-loop_NTPase"/>
</dbReference>
<dbReference type="CDD" id="cd18032">
    <property type="entry name" value="DEXHc_RE_I_III_res"/>
    <property type="match status" value="1"/>
</dbReference>
<evidence type="ECO:0000259" key="2">
    <source>
        <dbReference type="PROSITE" id="PS51192"/>
    </source>
</evidence>
<dbReference type="GO" id="GO:0006304">
    <property type="term" value="P:DNA modification"/>
    <property type="evidence" value="ECO:0007669"/>
    <property type="project" value="InterPro"/>
</dbReference>
<organism evidence="3 4">
    <name type="scientific">Lutimaribacter pacificus</name>
    <dbReference type="NCBI Taxonomy" id="391948"/>
    <lineage>
        <taxon>Bacteria</taxon>
        <taxon>Pseudomonadati</taxon>
        <taxon>Pseudomonadota</taxon>
        <taxon>Alphaproteobacteria</taxon>
        <taxon>Rhodobacterales</taxon>
        <taxon>Roseobacteraceae</taxon>
        <taxon>Lutimaribacter</taxon>
    </lineage>
</organism>
<name>A0A1H0GL26_9RHOB</name>
<dbReference type="Pfam" id="PF08463">
    <property type="entry name" value="EcoEI_R_C"/>
    <property type="match status" value="1"/>
</dbReference>
<dbReference type="Gene3D" id="3.90.1570.30">
    <property type="match status" value="1"/>
</dbReference>
<gene>
    <name evidence="3" type="ORF">SAMN05444142_102276</name>
</gene>
<accession>A0A1H0GL26</accession>
<evidence type="ECO:0000313" key="3">
    <source>
        <dbReference type="EMBL" id="SHJ89222.1"/>
    </source>
</evidence>
<sequence>MTQFVFLTADFPDLLAHAKKAESAALSDPRGACFWARLTLETAIKWLYRNDPSMRSPYQDTLAALIAEPSLGQLTGPAIVTKARFIKDHGNRAAHDSGKPIKPQDAAAVVRELFHVCYWMARTYAKDAKPDSSLQFDASKLEKTLTISASTVAQIQALKEKHDAHAKALKDAEAAALASEEGRKRLEAELAQVRAEIKEIRQANTAVQDDHDYNEAATRDAFIDLLLNEAGWPLDQERDREFPVSGMPNDKGEGLVDYVLWGNDAKPLGLVEAKRTKKDSRIGQQQAKIYADCLETMYGRRPVIFTTNGYEHWLWDDQMYPPRRVSGFLKRDELVLLHQRRGTRKSLDGVSVDQGIAGRFYQQRAIRRVGEAFERDRQRKALLVMATGSGKTRTVIALIDQLMRANWVRRVLFLADRVALVKQAHNAFKTHLPTAASANLLKKHDPAKNDHSGARIFLSTYPTMMGLIDDVKGGEKQFGPGHFDLIVIDEAHRSVYRKYRAIFDYFDGLLVGLTATPREEIDRDTYSLFELERGIPTDSYDLEDAVADEYLVPPRSISVPLKFQRDGIDYDSLSDEEKAEWDAIEWDDEGAVPDRVEAADLNRWLFNKDTVDKVLEHLMTNGIKVAGGDRLGKTIIFAKNSDHAKFIVERFDANYPHYMGQFARLIDYSVTYAQSLIDDFSEAEKAPHIAVSVDMLDTGIDVPEVVNLVFFKIVRSKTKFWQMVGRGTRTCEDLFGPGQDKEEFIIFDFCQNLEFFNENPQITDGPAARPIGERLFVSRVDLVNALVESGNESSLAVDIKDRLHQEVLGMNLENFIVRRVRRSVERFQRADAWDVLDLDARLALTEEVAGLPTAFEDGGLSAKQFDLLVLNAQLLLLRGDAAFANLQRRIVSFAFALEGLSNVPAVAQELEVVLAIQTDEFWQDITPEILEDIRRRLRNLAELIQPKERKNVITDFEDSIGEATTIDLPEVGSGVDKVRFKAKTRKFIETHLDHITIQKIRRGEQLTPADLEELERMLISEGVADQEILEGLQNEGGLGVFLRSLTGLSRSAAKDVFSNFAATNQLSANQTEFIELIINSLCENGVVDPKSFYESPYTDLDDMGINGLFDPTQTAQIVSLVRSINETAAA</sequence>